<evidence type="ECO:0000256" key="2">
    <source>
        <dbReference type="ARBA" id="ARBA00022741"/>
    </source>
</evidence>
<dbReference type="InterPro" id="IPR003439">
    <property type="entry name" value="ABC_transporter-like_ATP-bd"/>
</dbReference>
<protein>
    <submittedName>
        <fullName evidence="6">ATP-binding cassette domain-containing protein</fullName>
    </submittedName>
</protein>
<dbReference type="SMART" id="SM00382">
    <property type="entry name" value="AAA"/>
    <property type="match status" value="2"/>
</dbReference>
<proteinExistence type="predicted"/>
<dbReference type="RefSeq" id="WP_280943905.1">
    <property type="nucleotide sequence ID" value="NZ_JARYGX010000032.1"/>
</dbReference>
<dbReference type="GO" id="GO:0005524">
    <property type="term" value="F:ATP binding"/>
    <property type="evidence" value="ECO:0007669"/>
    <property type="project" value="UniProtKB-KW"/>
</dbReference>
<evidence type="ECO:0000313" key="6">
    <source>
        <dbReference type="EMBL" id="MDH7454676.1"/>
    </source>
</evidence>
<evidence type="ECO:0000256" key="1">
    <source>
        <dbReference type="ARBA" id="ARBA00022737"/>
    </source>
</evidence>
<name>A0ABT6MWZ3_9GAMM</name>
<evidence type="ECO:0000256" key="3">
    <source>
        <dbReference type="ARBA" id="ARBA00022840"/>
    </source>
</evidence>
<dbReference type="PROSITE" id="PS00211">
    <property type="entry name" value="ABC_TRANSPORTER_1"/>
    <property type="match status" value="2"/>
</dbReference>
<reference evidence="6" key="2">
    <citation type="submission" date="2023-04" db="EMBL/GenBank/DDBJ databases">
        <authorList>
            <person name="Sun J.-Q."/>
        </authorList>
    </citation>
    <scope>NUCLEOTIDE SEQUENCE</scope>
    <source>
        <strain evidence="6">CC-YY355</strain>
    </source>
</reference>
<dbReference type="Pfam" id="PF00005">
    <property type="entry name" value="ABC_tran"/>
    <property type="match status" value="2"/>
</dbReference>
<feature type="region of interest" description="Disordered" evidence="4">
    <location>
        <begin position="252"/>
        <end position="273"/>
    </location>
</feature>
<organism evidence="6 7">
    <name type="scientific">Luteimonas composti</name>
    <dbReference type="NCBI Taxonomy" id="398257"/>
    <lineage>
        <taxon>Bacteria</taxon>
        <taxon>Pseudomonadati</taxon>
        <taxon>Pseudomonadota</taxon>
        <taxon>Gammaproteobacteria</taxon>
        <taxon>Lysobacterales</taxon>
        <taxon>Lysobacteraceae</taxon>
        <taxon>Luteimonas</taxon>
    </lineage>
</organism>
<dbReference type="PANTHER" id="PTHR19211">
    <property type="entry name" value="ATP-BINDING TRANSPORT PROTEIN-RELATED"/>
    <property type="match status" value="1"/>
</dbReference>
<comment type="caution">
    <text evidence="6">The sequence shown here is derived from an EMBL/GenBank/DDBJ whole genome shotgun (WGS) entry which is preliminary data.</text>
</comment>
<dbReference type="Proteomes" id="UP001160550">
    <property type="component" value="Unassembled WGS sequence"/>
</dbReference>
<reference evidence="6" key="1">
    <citation type="journal article" date="2007" name="Int. J. Syst. Evol. Microbiol.">
        <title>Luteimonas composti sp. nov., a moderately thermophilic bacterium isolated from food waste.</title>
        <authorList>
            <person name="Young C.C."/>
            <person name="Kampfer P."/>
            <person name="Chen W.M."/>
            <person name="Yen W.S."/>
            <person name="Arun A.B."/>
            <person name="Lai W.A."/>
            <person name="Shen F.T."/>
            <person name="Rekha P.D."/>
            <person name="Lin K.Y."/>
            <person name="Chou J.H."/>
        </authorList>
    </citation>
    <scope>NUCLEOTIDE SEQUENCE</scope>
    <source>
        <strain evidence="6">CC-YY355</strain>
    </source>
</reference>
<evidence type="ECO:0000313" key="7">
    <source>
        <dbReference type="Proteomes" id="UP001160550"/>
    </source>
</evidence>
<dbReference type="EMBL" id="JARYGX010000032">
    <property type="protein sequence ID" value="MDH7454676.1"/>
    <property type="molecule type" value="Genomic_DNA"/>
</dbReference>
<keyword evidence="2" id="KW-0547">Nucleotide-binding</keyword>
<dbReference type="InterPro" id="IPR017871">
    <property type="entry name" value="ABC_transporter-like_CS"/>
</dbReference>
<dbReference type="InterPro" id="IPR003593">
    <property type="entry name" value="AAA+_ATPase"/>
</dbReference>
<dbReference type="PROSITE" id="PS50893">
    <property type="entry name" value="ABC_TRANSPORTER_2"/>
    <property type="match status" value="2"/>
</dbReference>
<gene>
    <name evidence="6" type="ORF">QF205_16625</name>
</gene>
<keyword evidence="7" id="KW-1185">Reference proteome</keyword>
<sequence>MAGSRLALNALSFVLPDGRILFQSLDLVLDDVPTGLVGRNGVGKSVLAKIVAGRLQPTAGRREGDARVHYLPQQVRIPPGQSVAGLMGCAEALAALARIEAGSADPLDFERLGERWTLREQLAQALAQAGLAGLDPARPAATLSGGEAMRVALAGAWLSDADLLVLDEPGNHLDLAQRAALGQRLREWRRGLLLVSHDRDLLDGMHRILELSPSGLRSYGGNHAFYARQRAAERAASEAALDQARAAHRRLQAQQQLQRERQQRRQARAARAAKQANQAPILLGLARARSQASLGRLELRSASLRAQSHAALREAAAAVDTAPALAMPVDTASDSRRVVVRCAQAVLAHVPATHAGLELVLDARHRIGVVGPNGSGKSSLLRALAGREAPASGRIVVAGRVALFDQQLDGLDPARSPLEHLRAANPSLPEPEARGRLALLGLDADLARTPCARLSGGERVRAALACVLHAQAPPDLLLLDEPGNHLDLDALETLERMLRQYRGGLVLVSHDRRLLENAGLEHRIDTGTTPWRLVPW</sequence>
<accession>A0ABT6MWZ3</accession>
<feature type="domain" description="ABC transporter" evidence="5">
    <location>
        <begin position="329"/>
        <end position="536"/>
    </location>
</feature>
<evidence type="ECO:0000256" key="4">
    <source>
        <dbReference type="SAM" id="MobiDB-lite"/>
    </source>
</evidence>
<dbReference type="PANTHER" id="PTHR19211:SF6">
    <property type="entry name" value="BLL7188 PROTEIN"/>
    <property type="match status" value="1"/>
</dbReference>
<dbReference type="CDD" id="cd03221">
    <property type="entry name" value="ABCF_EF-3"/>
    <property type="match status" value="1"/>
</dbReference>
<keyword evidence="3 6" id="KW-0067">ATP-binding</keyword>
<dbReference type="InterPro" id="IPR050611">
    <property type="entry name" value="ABCF"/>
</dbReference>
<evidence type="ECO:0000259" key="5">
    <source>
        <dbReference type="PROSITE" id="PS50893"/>
    </source>
</evidence>
<feature type="domain" description="ABC transporter" evidence="5">
    <location>
        <begin position="6"/>
        <end position="238"/>
    </location>
</feature>
<dbReference type="InterPro" id="IPR027417">
    <property type="entry name" value="P-loop_NTPase"/>
</dbReference>
<dbReference type="SUPFAM" id="SSF52540">
    <property type="entry name" value="P-loop containing nucleoside triphosphate hydrolases"/>
    <property type="match status" value="2"/>
</dbReference>
<dbReference type="Gene3D" id="3.40.50.300">
    <property type="entry name" value="P-loop containing nucleotide triphosphate hydrolases"/>
    <property type="match status" value="2"/>
</dbReference>
<keyword evidence="1" id="KW-0677">Repeat</keyword>